<dbReference type="AlphaFoldDB" id="A0A178LHH0"/>
<evidence type="ECO:0000313" key="4">
    <source>
        <dbReference type="Proteomes" id="UP000078396"/>
    </source>
</evidence>
<evidence type="ECO:0000259" key="2">
    <source>
        <dbReference type="Pfam" id="PF05305"/>
    </source>
</evidence>
<protein>
    <recommendedName>
        <fullName evidence="2">DUF732 domain-containing protein</fullName>
    </recommendedName>
</protein>
<feature type="chain" id="PRO_5008091091" description="DUF732 domain-containing protein" evidence="1">
    <location>
        <begin position="25"/>
        <end position="99"/>
    </location>
</feature>
<organism evidence="3 4">
    <name type="scientific">Mycolicibacterium iranicum</name>
    <name type="common">Mycobacterium iranicum</name>
    <dbReference type="NCBI Taxonomy" id="912594"/>
    <lineage>
        <taxon>Bacteria</taxon>
        <taxon>Bacillati</taxon>
        <taxon>Actinomycetota</taxon>
        <taxon>Actinomycetes</taxon>
        <taxon>Mycobacteriales</taxon>
        <taxon>Mycobacteriaceae</taxon>
        <taxon>Mycolicibacterium</taxon>
    </lineage>
</organism>
<dbReference type="Pfam" id="PF05305">
    <property type="entry name" value="DUF732"/>
    <property type="match status" value="1"/>
</dbReference>
<keyword evidence="1" id="KW-0732">Signal</keyword>
<name>A0A178LHH0_MYCIR</name>
<dbReference type="RefSeq" id="WP_064284850.1">
    <property type="nucleotide sequence ID" value="NZ_LWCS01000065.1"/>
</dbReference>
<dbReference type="InterPro" id="IPR007969">
    <property type="entry name" value="DUF732"/>
</dbReference>
<proteinExistence type="predicted"/>
<sequence length="99" mass="10198">MKYLGLLGIACGAVAIGAAAPAAAAPQDGAFLSRLNQVGITSSNPYATFLEAYAVCRHLDVGTPHSRVVGIVLSNNPDLDYESAADFVVLANMTYCPPA</sequence>
<dbReference type="STRING" id="912594.AWC12_08710"/>
<comment type="caution">
    <text evidence="3">The sequence shown here is derived from an EMBL/GenBank/DDBJ whole genome shotgun (WGS) entry which is preliminary data.</text>
</comment>
<evidence type="ECO:0000313" key="3">
    <source>
        <dbReference type="EMBL" id="OAN30174.1"/>
    </source>
</evidence>
<dbReference type="EMBL" id="LWCS01000065">
    <property type="protein sequence ID" value="OAN30174.1"/>
    <property type="molecule type" value="Genomic_DNA"/>
</dbReference>
<reference evidence="3 4" key="1">
    <citation type="submission" date="2016-04" db="EMBL/GenBank/DDBJ databases">
        <title>Draft Genome Sequences of Staphylococcus capitis Strain H36, S. capitis Strain H65, S. cohnii Strain H62, S. hominis Strain H69, Mycobacterium iranicum Strain H39, Plantibacter sp. Strain H53, Pseudomonas oryzihabitans Strain H72, and Microbacterium sp. Strain H83, isolated from residential settings.</title>
        <authorList>
            <person name="Lymperopoulou D."/>
            <person name="Adams R.I."/>
            <person name="Lindow S."/>
            <person name="Coil D.A."/>
            <person name="Jospin G."/>
            <person name="Eisen J.A."/>
        </authorList>
    </citation>
    <scope>NUCLEOTIDE SEQUENCE [LARGE SCALE GENOMIC DNA]</scope>
    <source>
        <strain evidence="3 4">H39</strain>
    </source>
</reference>
<dbReference type="Proteomes" id="UP000078396">
    <property type="component" value="Unassembled WGS sequence"/>
</dbReference>
<accession>A0A178LHH0</accession>
<gene>
    <name evidence="3" type="ORF">A4X20_09950</name>
</gene>
<feature type="domain" description="DUF732" evidence="2">
    <location>
        <begin position="27"/>
        <end position="97"/>
    </location>
</feature>
<evidence type="ECO:0000256" key="1">
    <source>
        <dbReference type="SAM" id="SignalP"/>
    </source>
</evidence>
<dbReference type="OrthoDB" id="4762356at2"/>
<feature type="signal peptide" evidence="1">
    <location>
        <begin position="1"/>
        <end position="24"/>
    </location>
</feature>